<keyword evidence="7" id="KW-0863">Zinc-finger</keyword>
<organism evidence="11">
    <name type="scientific">Petromyces alliaceus</name>
    <name type="common">Aspergillus alliaceus</name>
    <dbReference type="NCBI Taxonomy" id="209559"/>
    <lineage>
        <taxon>Eukaryota</taxon>
        <taxon>Fungi</taxon>
        <taxon>Dikarya</taxon>
        <taxon>Ascomycota</taxon>
        <taxon>Pezizomycotina</taxon>
        <taxon>Eurotiomycetes</taxon>
        <taxon>Eurotiomycetidae</taxon>
        <taxon>Eurotiales</taxon>
        <taxon>Aspergillaceae</taxon>
        <taxon>Aspergillus</taxon>
        <taxon>Aspergillus subgen. Circumdati</taxon>
    </lineage>
</organism>
<evidence type="ECO:0000256" key="2">
    <source>
        <dbReference type="ARBA" id="ARBA00022833"/>
    </source>
</evidence>
<dbReference type="OrthoDB" id="5423818at2759"/>
<feature type="domain" description="Zn(2)-C6 fungal-type" evidence="9">
    <location>
        <begin position="45"/>
        <end position="75"/>
    </location>
</feature>
<protein>
    <submittedName>
        <fullName evidence="11">Uncharacterized protein</fullName>
    </submittedName>
</protein>
<proteinExistence type="predicted"/>
<evidence type="ECO:0000256" key="7">
    <source>
        <dbReference type="PROSITE-ProRule" id="PRU00042"/>
    </source>
</evidence>
<dbReference type="PANTHER" id="PTHR47660">
    <property type="entry name" value="TRANSCRIPTION FACTOR WITH C2H2 AND ZN(2)-CYS(6) DNA BINDING DOMAIN (EUROFUNG)-RELATED-RELATED"/>
    <property type="match status" value="1"/>
</dbReference>
<evidence type="ECO:0000256" key="8">
    <source>
        <dbReference type="SAM" id="MobiDB-lite"/>
    </source>
</evidence>
<dbReference type="PROSITE" id="PS00463">
    <property type="entry name" value="ZN2_CY6_FUNGAL_1"/>
    <property type="match status" value="1"/>
</dbReference>
<evidence type="ECO:0000259" key="10">
    <source>
        <dbReference type="PROSITE" id="PS50157"/>
    </source>
</evidence>
<evidence type="ECO:0000256" key="3">
    <source>
        <dbReference type="ARBA" id="ARBA00023015"/>
    </source>
</evidence>
<keyword evidence="3" id="KW-0805">Transcription regulation</keyword>
<dbReference type="PROSITE" id="PS50048">
    <property type="entry name" value="ZN2_CY6_FUNGAL_2"/>
    <property type="match status" value="1"/>
</dbReference>
<dbReference type="InterPro" id="IPR036864">
    <property type="entry name" value="Zn2-C6_fun-type_DNA-bd_sf"/>
</dbReference>
<evidence type="ECO:0000313" key="11">
    <source>
        <dbReference type="EMBL" id="KAE8389046.1"/>
    </source>
</evidence>
<keyword evidence="4" id="KW-0238">DNA-binding</keyword>
<evidence type="ECO:0000256" key="4">
    <source>
        <dbReference type="ARBA" id="ARBA00023125"/>
    </source>
</evidence>
<accession>A0A5N7C4N4</accession>
<evidence type="ECO:0000256" key="5">
    <source>
        <dbReference type="ARBA" id="ARBA00023163"/>
    </source>
</evidence>
<dbReference type="Pfam" id="PF00172">
    <property type="entry name" value="Zn_clus"/>
    <property type="match status" value="1"/>
</dbReference>
<keyword evidence="1" id="KW-0479">Metal-binding</keyword>
<gene>
    <name evidence="11" type="ORF">BDV23DRAFT_157786</name>
</gene>
<feature type="region of interest" description="Disordered" evidence="8">
    <location>
        <begin position="78"/>
        <end position="98"/>
    </location>
</feature>
<keyword evidence="2" id="KW-0862">Zinc</keyword>
<reference evidence="11" key="1">
    <citation type="submission" date="2019-04" db="EMBL/GenBank/DDBJ databases">
        <title>Friends and foes A comparative genomics studyof 23 Aspergillus species from section Flavi.</title>
        <authorList>
            <consortium name="DOE Joint Genome Institute"/>
            <person name="Kjaerbolling I."/>
            <person name="Vesth T."/>
            <person name="Frisvad J.C."/>
            <person name="Nybo J.L."/>
            <person name="Theobald S."/>
            <person name="Kildgaard S."/>
            <person name="Isbrandt T."/>
            <person name="Kuo A."/>
            <person name="Sato A."/>
            <person name="Lyhne E.K."/>
            <person name="Kogle M.E."/>
            <person name="Wiebenga A."/>
            <person name="Kun R.S."/>
            <person name="Lubbers R.J."/>
            <person name="Makela M.R."/>
            <person name="Barry K."/>
            <person name="Chovatia M."/>
            <person name="Clum A."/>
            <person name="Daum C."/>
            <person name="Haridas S."/>
            <person name="He G."/>
            <person name="LaButti K."/>
            <person name="Lipzen A."/>
            <person name="Mondo S."/>
            <person name="Riley R."/>
            <person name="Salamov A."/>
            <person name="Simmons B.A."/>
            <person name="Magnuson J.K."/>
            <person name="Henrissat B."/>
            <person name="Mortensen U.H."/>
            <person name="Larsen T.O."/>
            <person name="Devries R.P."/>
            <person name="Grigoriev I.V."/>
            <person name="Machida M."/>
            <person name="Baker S.E."/>
            <person name="Andersen M.R."/>
        </authorList>
    </citation>
    <scope>NUCLEOTIDE SEQUENCE [LARGE SCALE GENOMIC DNA]</scope>
    <source>
        <strain evidence="11">IBT 14317</strain>
    </source>
</reference>
<dbReference type="Proteomes" id="UP000326877">
    <property type="component" value="Unassembled WGS sequence"/>
</dbReference>
<feature type="domain" description="C2H2-type" evidence="10">
    <location>
        <begin position="10"/>
        <end position="28"/>
    </location>
</feature>
<dbReference type="CDD" id="cd00067">
    <property type="entry name" value="GAL4"/>
    <property type="match status" value="1"/>
</dbReference>
<sequence>MCDGDAQTVLRCSLCNKPFDKESTLKRHGYYCRSRRVGTATRSRSCVACARGKARCDNRRPECSRCIAKAIECHYPANTNAPKRNGPRTRRGDDALTEGGNVAPSLALDFGSVENRQASNDDNINLDCTLVTDAEIANIGGEYLDWGISDINFVDFLNPQMDVQVQEPIPSPSISMPPIPTYMPRLLIQRPKRKAGAQRTSHLIMHTLKSYLRMIMRHNTLPPFIHPHSISHNAGNNSMDPLSNCISLVHMIDSEAHTSRKLFWQKVRLECELLCEEHRKLNEWDLLGAMQALSIYILERLDEGETDYNNLDFLLLATVTILAKQLSRKDFTDGTRSSPGGEGPQVSWNDWIFEESRRRLSVIYRIVNMLVYFEPAAMCDLPTHLILAPLPARKQLWEAGNESAWRAESDREPGVQTAFGLAADGELVKLDDGHLYSNHAVLIQKSSDARALPKSTIGWEEWCSGMDGFGGLVMLTASMIV</sequence>
<dbReference type="SMART" id="SM00066">
    <property type="entry name" value="GAL4"/>
    <property type="match status" value="1"/>
</dbReference>
<dbReference type="GO" id="GO:0000981">
    <property type="term" value="F:DNA-binding transcription factor activity, RNA polymerase II-specific"/>
    <property type="evidence" value="ECO:0007669"/>
    <property type="project" value="InterPro"/>
</dbReference>
<dbReference type="GO" id="GO:0003677">
    <property type="term" value="F:DNA binding"/>
    <property type="evidence" value="ECO:0007669"/>
    <property type="project" value="UniProtKB-KW"/>
</dbReference>
<evidence type="ECO:0000256" key="1">
    <source>
        <dbReference type="ARBA" id="ARBA00022723"/>
    </source>
</evidence>
<dbReference type="InterPro" id="IPR001138">
    <property type="entry name" value="Zn2Cys6_DnaBD"/>
</dbReference>
<dbReference type="GO" id="GO:0008270">
    <property type="term" value="F:zinc ion binding"/>
    <property type="evidence" value="ECO:0007669"/>
    <property type="project" value="UniProtKB-KW"/>
</dbReference>
<evidence type="ECO:0000256" key="6">
    <source>
        <dbReference type="ARBA" id="ARBA00023242"/>
    </source>
</evidence>
<keyword evidence="5" id="KW-0804">Transcription</keyword>
<dbReference type="PANTHER" id="PTHR47660:SF3">
    <property type="entry name" value="FINGER DOMAIN PROTEIN, PUTATIVE (AFU_ORTHOLOGUE AFUA_4G03310)-RELATED"/>
    <property type="match status" value="1"/>
</dbReference>
<dbReference type="Gene3D" id="4.10.240.10">
    <property type="entry name" value="Zn(2)-C6 fungal-type DNA-binding domain"/>
    <property type="match status" value="1"/>
</dbReference>
<evidence type="ECO:0000259" key="9">
    <source>
        <dbReference type="PROSITE" id="PS50048"/>
    </source>
</evidence>
<dbReference type="PROSITE" id="PS50157">
    <property type="entry name" value="ZINC_FINGER_C2H2_2"/>
    <property type="match status" value="1"/>
</dbReference>
<dbReference type="SUPFAM" id="SSF57701">
    <property type="entry name" value="Zn2/Cys6 DNA-binding domain"/>
    <property type="match status" value="1"/>
</dbReference>
<dbReference type="EMBL" id="ML735270">
    <property type="protein sequence ID" value="KAE8389046.1"/>
    <property type="molecule type" value="Genomic_DNA"/>
</dbReference>
<keyword evidence="6" id="KW-0539">Nucleus</keyword>
<dbReference type="InterPro" id="IPR013087">
    <property type="entry name" value="Znf_C2H2_type"/>
</dbReference>
<name>A0A5N7C4N4_PETAA</name>
<dbReference type="GO" id="GO:0009893">
    <property type="term" value="P:positive regulation of metabolic process"/>
    <property type="evidence" value="ECO:0007669"/>
    <property type="project" value="UniProtKB-ARBA"/>
</dbReference>
<dbReference type="AlphaFoldDB" id="A0A5N7C4N4"/>